<keyword evidence="4" id="KW-0597">Phosphoprotein</keyword>
<dbReference type="AlphaFoldDB" id="A0AAU1U2J7"/>
<keyword evidence="16" id="KW-0464">Manganese</keyword>
<dbReference type="SUPFAM" id="SSF103190">
    <property type="entry name" value="Sensory domain-like"/>
    <property type="match status" value="1"/>
</dbReference>
<dbReference type="EMBL" id="CP108195">
    <property type="protein sequence ID" value="WTS12027.1"/>
    <property type="molecule type" value="Genomic_DNA"/>
</dbReference>
<keyword evidence="10" id="KW-0378">Hydrolase</keyword>
<dbReference type="Pfam" id="PF01590">
    <property type="entry name" value="GAF"/>
    <property type="match status" value="1"/>
</dbReference>
<dbReference type="SUPFAM" id="SSF55874">
    <property type="entry name" value="ATPase domain of HSP90 chaperone/DNA topoisomerase II/histidine kinase"/>
    <property type="match status" value="1"/>
</dbReference>
<dbReference type="SUPFAM" id="SSF55781">
    <property type="entry name" value="GAF domain-like"/>
    <property type="match status" value="1"/>
</dbReference>
<evidence type="ECO:0000256" key="14">
    <source>
        <dbReference type="ARBA" id="ARBA00022989"/>
    </source>
</evidence>
<dbReference type="InterPro" id="IPR036890">
    <property type="entry name" value="HATPase_C_sf"/>
</dbReference>
<name>A0AAU1U2J7_9ACTN</name>
<dbReference type="InterPro" id="IPR000014">
    <property type="entry name" value="PAS"/>
</dbReference>
<evidence type="ECO:0000256" key="2">
    <source>
        <dbReference type="ARBA" id="ARBA00013081"/>
    </source>
</evidence>
<keyword evidence="3" id="KW-1003">Cell membrane</keyword>
<dbReference type="FunFam" id="3.30.565.10:FF:000028">
    <property type="entry name" value="PAS sensor protein"/>
    <property type="match status" value="1"/>
</dbReference>
<keyword evidence="9" id="KW-0418">Kinase</keyword>
<evidence type="ECO:0000256" key="4">
    <source>
        <dbReference type="ARBA" id="ARBA00022553"/>
    </source>
</evidence>
<sequence length="882" mass="93839">MFVLVLAVVVVLVAVALVVLVVQARRESMVDAQRRTLAAAQMFANSPGIVTALDSSDPTAALQPRAEANRKAADVDAIIVYGLDGTILAHSDRRKVGKHVIGPYKEAMAGRSFTRTFQGALGLSVISAVPVKDAHGSVVGIVSAPVRVREVQDVVSRQLPVLFGSAGGALVLAAGGVGLVSGRLRRQTHGLGPLEMTRMYEHHDAVLHAVKEGVLITGGDGRLLLANDEARRLLDLPTDAVGQHVTALGLEESLAGLLASDRAATDEVHLAADRLLAVNKRPTLPFGPISGVVTMRDTTELRALSGRAAKARERLNLLYDAGVRIGTTLDVTRTAEELAQVAVPRFADIVTVELMDPVLHGEEPDSPGTEMRRVAVLGLEADYPLYPVGELIQFAATNPVATAVAAGRAVLEADLSAADGWRAQDPERAQRVLEGGIHSLLAVPLRARGVLLGMVDFWRTQASPPFDQEDVSFAEELAARAAVSIDNARRYTREHAVAVTLQRSLLPRALPEQTALEVAYRYLPATAGVGGDWFDVIPLPGTRVALVVGDVVGHGLHAAATMGRLRTAVHNFSALDLPPDELLARLDELVTHTDEAAEEDGSGITGATCLYAIYDPVSGQVTAATAGHLGPAVVHPDGTVAFPELPISPPLGLGAGQPFENAELTLPESSRLVLYTDGLIENRDRDLDTGLQALRAALAGPERTPEATCAEVIETLLPARPSDDTALLVARTHRLDPADVAEWNVPQDPAAVAPVRSACARRLADWGLEEIAFTTELILSELITNAIRYGTEPITVRLLNDRTLTCEVSDGSSTSPHLRRAKTTDEGGRGLFLVAQFAHRWGTRYTPRGKIIWTEQAIHDGAGPAGEDLGQIILDTWDETAL</sequence>
<evidence type="ECO:0000256" key="15">
    <source>
        <dbReference type="ARBA" id="ARBA00023136"/>
    </source>
</evidence>
<reference evidence="24" key="1">
    <citation type="submission" date="2022-10" db="EMBL/GenBank/DDBJ databases">
        <title>The complete genomes of actinobacterial strains from the NBC collection.</title>
        <authorList>
            <person name="Joergensen T.S."/>
            <person name="Alvarez Arevalo M."/>
            <person name="Sterndorff E.B."/>
            <person name="Faurdal D."/>
            <person name="Vuksanovic O."/>
            <person name="Mourched A.-S."/>
            <person name="Charusanti P."/>
            <person name="Shaw S."/>
            <person name="Blin K."/>
            <person name="Weber T."/>
        </authorList>
    </citation>
    <scope>NUCLEOTIDE SEQUENCE</scope>
    <source>
        <strain evidence="24">NBC_00119</strain>
    </source>
</reference>
<dbReference type="Pfam" id="PF17203">
    <property type="entry name" value="sCache_3_2"/>
    <property type="match status" value="1"/>
</dbReference>
<dbReference type="InterPro" id="IPR029151">
    <property type="entry name" value="Sensor-like_sf"/>
</dbReference>
<evidence type="ECO:0000256" key="20">
    <source>
        <dbReference type="ARBA" id="ARBA00081350"/>
    </source>
</evidence>
<evidence type="ECO:0000256" key="8">
    <source>
        <dbReference type="ARBA" id="ARBA00022741"/>
    </source>
</evidence>
<dbReference type="GO" id="GO:0004722">
    <property type="term" value="F:protein serine/threonine phosphatase activity"/>
    <property type="evidence" value="ECO:0007669"/>
    <property type="project" value="UniProtKB-EC"/>
</dbReference>
<keyword evidence="15" id="KW-0472">Membrane</keyword>
<dbReference type="CDD" id="cd16936">
    <property type="entry name" value="HATPase_RsbW-like"/>
    <property type="match status" value="1"/>
</dbReference>
<dbReference type="InterPro" id="IPR003018">
    <property type="entry name" value="GAF"/>
</dbReference>
<keyword evidence="8" id="KW-0547">Nucleotide-binding</keyword>
<dbReference type="GO" id="GO:0016301">
    <property type="term" value="F:kinase activity"/>
    <property type="evidence" value="ECO:0007669"/>
    <property type="project" value="UniProtKB-KW"/>
</dbReference>
<dbReference type="PANTHER" id="PTHR43156:SF2">
    <property type="entry name" value="STAGE II SPORULATION PROTEIN E"/>
    <property type="match status" value="1"/>
</dbReference>
<gene>
    <name evidence="24" type="ORF">OHU69_13885</name>
</gene>
<evidence type="ECO:0000259" key="21">
    <source>
        <dbReference type="SMART" id="SM00065"/>
    </source>
</evidence>
<proteinExistence type="predicted"/>
<dbReference type="Pfam" id="PF13581">
    <property type="entry name" value="HATPase_c_2"/>
    <property type="match status" value="1"/>
</dbReference>
<dbReference type="PANTHER" id="PTHR43156">
    <property type="entry name" value="STAGE II SPORULATION PROTEIN E-RELATED"/>
    <property type="match status" value="1"/>
</dbReference>
<evidence type="ECO:0000256" key="7">
    <source>
        <dbReference type="ARBA" id="ARBA00022723"/>
    </source>
</evidence>
<organism evidence="24">
    <name type="scientific">Streptomyces sp. NBC_00119</name>
    <dbReference type="NCBI Taxonomy" id="2975659"/>
    <lineage>
        <taxon>Bacteria</taxon>
        <taxon>Bacillati</taxon>
        <taxon>Actinomycetota</taxon>
        <taxon>Actinomycetes</taxon>
        <taxon>Kitasatosporales</taxon>
        <taxon>Streptomycetaceae</taxon>
        <taxon>Streptomyces</taxon>
    </lineage>
</organism>
<keyword evidence="11" id="KW-0067">ATP-binding</keyword>
<evidence type="ECO:0000256" key="9">
    <source>
        <dbReference type="ARBA" id="ARBA00022777"/>
    </source>
</evidence>
<dbReference type="SMART" id="SM00065">
    <property type="entry name" value="GAF"/>
    <property type="match status" value="1"/>
</dbReference>
<dbReference type="Pfam" id="PF07228">
    <property type="entry name" value="SpoIIE"/>
    <property type="match status" value="1"/>
</dbReference>
<dbReference type="SMART" id="SM00331">
    <property type="entry name" value="PP2C_SIG"/>
    <property type="match status" value="1"/>
</dbReference>
<dbReference type="InterPro" id="IPR033463">
    <property type="entry name" value="sCache_3"/>
</dbReference>
<comment type="subcellular location">
    <subcellularLocation>
        <location evidence="1">Cell membrane</location>
        <topology evidence="1">Multi-pass membrane protein</topology>
    </subcellularLocation>
</comment>
<keyword evidence="13" id="KW-0904">Protein phosphatase</keyword>
<evidence type="ECO:0000256" key="11">
    <source>
        <dbReference type="ARBA" id="ARBA00022840"/>
    </source>
</evidence>
<dbReference type="Gene3D" id="3.30.450.40">
    <property type="match status" value="1"/>
</dbReference>
<evidence type="ECO:0000256" key="5">
    <source>
        <dbReference type="ARBA" id="ARBA00022679"/>
    </source>
</evidence>
<dbReference type="Gene3D" id="3.30.450.20">
    <property type="entry name" value="PAS domain"/>
    <property type="match status" value="2"/>
</dbReference>
<accession>A0AAU1U2J7</accession>
<dbReference type="CDD" id="cd18773">
    <property type="entry name" value="PDC1_HK_sensor"/>
    <property type="match status" value="1"/>
</dbReference>
<evidence type="ECO:0000256" key="12">
    <source>
        <dbReference type="ARBA" id="ARBA00022842"/>
    </source>
</evidence>
<dbReference type="Gene3D" id="3.60.40.10">
    <property type="entry name" value="PPM-type phosphatase domain"/>
    <property type="match status" value="1"/>
</dbReference>
<evidence type="ECO:0000256" key="13">
    <source>
        <dbReference type="ARBA" id="ARBA00022912"/>
    </source>
</evidence>
<keyword evidence="12" id="KW-0460">Magnesium</keyword>
<dbReference type="GO" id="GO:0005886">
    <property type="term" value="C:plasma membrane"/>
    <property type="evidence" value="ECO:0007669"/>
    <property type="project" value="UniProtKB-SubCell"/>
</dbReference>
<dbReference type="SMART" id="SM00091">
    <property type="entry name" value="PAS"/>
    <property type="match status" value="1"/>
</dbReference>
<comment type="catalytic activity">
    <reaction evidence="17">
        <text>O-phospho-L-seryl-[protein] + H2O = L-seryl-[protein] + phosphate</text>
        <dbReference type="Rhea" id="RHEA:20629"/>
        <dbReference type="Rhea" id="RHEA-COMP:9863"/>
        <dbReference type="Rhea" id="RHEA-COMP:11604"/>
        <dbReference type="ChEBI" id="CHEBI:15377"/>
        <dbReference type="ChEBI" id="CHEBI:29999"/>
        <dbReference type="ChEBI" id="CHEBI:43474"/>
        <dbReference type="ChEBI" id="CHEBI:83421"/>
        <dbReference type="EC" id="3.1.3.16"/>
    </reaction>
</comment>
<evidence type="ECO:0000256" key="19">
    <source>
        <dbReference type="ARBA" id="ARBA00075117"/>
    </source>
</evidence>
<dbReference type="InterPro" id="IPR003594">
    <property type="entry name" value="HATPase_dom"/>
</dbReference>
<dbReference type="FunFam" id="3.60.40.10:FF:000005">
    <property type="entry name" value="Serine/threonine protein phosphatase"/>
    <property type="match status" value="1"/>
</dbReference>
<keyword evidence="7" id="KW-0479">Metal-binding</keyword>
<keyword evidence="6" id="KW-0812">Transmembrane</keyword>
<evidence type="ECO:0000256" key="3">
    <source>
        <dbReference type="ARBA" id="ARBA00022475"/>
    </source>
</evidence>
<dbReference type="GO" id="GO:0005524">
    <property type="term" value="F:ATP binding"/>
    <property type="evidence" value="ECO:0007669"/>
    <property type="project" value="UniProtKB-KW"/>
</dbReference>
<dbReference type="GO" id="GO:0046872">
    <property type="term" value="F:metal ion binding"/>
    <property type="evidence" value="ECO:0007669"/>
    <property type="project" value="UniProtKB-KW"/>
</dbReference>
<dbReference type="InterPro" id="IPR036457">
    <property type="entry name" value="PPM-type-like_dom_sf"/>
</dbReference>
<evidence type="ECO:0000256" key="1">
    <source>
        <dbReference type="ARBA" id="ARBA00004651"/>
    </source>
</evidence>
<evidence type="ECO:0000256" key="17">
    <source>
        <dbReference type="ARBA" id="ARBA00047761"/>
    </source>
</evidence>
<feature type="domain" description="GAF" evidence="21">
    <location>
        <begin position="330"/>
        <end position="495"/>
    </location>
</feature>
<evidence type="ECO:0000259" key="23">
    <source>
        <dbReference type="SMART" id="SM00331"/>
    </source>
</evidence>
<protein>
    <recommendedName>
        <fullName evidence="2">protein-serine/threonine phosphatase</fullName>
        <ecNumber evidence="2">3.1.3.16</ecNumber>
    </recommendedName>
    <alternativeName>
        <fullName evidence="20">Protein-serine/threonine phosphatase</fullName>
    </alternativeName>
    <alternativeName>
        <fullName evidence="19">Serine/threonine-protein kinase</fullName>
    </alternativeName>
</protein>
<evidence type="ECO:0000256" key="10">
    <source>
        <dbReference type="ARBA" id="ARBA00022801"/>
    </source>
</evidence>
<dbReference type="Gene3D" id="3.30.565.10">
    <property type="entry name" value="Histidine kinase-like ATPase, C-terminal domain"/>
    <property type="match status" value="1"/>
</dbReference>
<feature type="domain" description="PPM-type phosphatase" evidence="23">
    <location>
        <begin position="513"/>
        <end position="732"/>
    </location>
</feature>
<dbReference type="InterPro" id="IPR001932">
    <property type="entry name" value="PPM-type_phosphatase-like_dom"/>
</dbReference>
<evidence type="ECO:0000256" key="16">
    <source>
        <dbReference type="ARBA" id="ARBA00023211"/>
    </source>
</evidence>
<comment type="function">
    <text evidence="18">Primarily acts as an independent SigF regulator that is sensitive to the osmosensory signal, mediating the cross talk of PknD with the SigF regulon. Possesses both phosphatase and kinase activities. The kinase domain functions as a classic anti-sigma factor-like kinase to phosphorylate the anti-anti-sigma factor domain at the canonical regulatory site, and the phosphatase domain antagonizes this activity.</text>
</comment>
<evidence type="ECO:0000259" key="22">
    <source>
        <dbReference type="SMART" id="SM00091"/>
    </source>
</evidence>
<feature type="domain" description="PAS" evidence="22">
    <location>
        <begin position="201"/>
        <end position="266"/>
    </location>
</feature>
<dbReference type="SUPFAM" id="SSF81606">
    <property type="entry name" value="PP2C-like"/>
    <property type="match status" value="1"/>
</dbReference>
<evidence type="ECO:0000256" key="6">
    <source>
        <dbReference type="ARBA" id="ARBA00022692"/>
    </source>
</evidence>
<evidence type="ECO:0000313" key="24">
    <source>
        <dbReference type="EMBL" id="WTS12027.1"/>
    </source>
</evidence>
<dbReference type="InterPro" id="IPR052016">
    <property type="entry name" value="Bact_Sigma-Reg"/>
</dbReference>
<dbReference type="InterPro" id="IPR029016">
    <property type="entry name" value="GAF-like_dom_sf"/>
</dbReference>
<keyword evidence="5" id="KW-0808">Transferase</keyword>
<evidence type="ECO:0000256" key="18">
    <source>
        <dbReference type="ARBA" id="ARBA00056274"/>
    </source>
</evidence>
<keyword evidence="14" id="KW-1133">Transmembrane helix</keyword>
<dbReference type="FunFam" id="3.30.450.40:FF:000035">
    <property type="entry name" value="PAS sensor protein"/>
    <property type="match status" value="1"/>
</dbReference>
<dbReference type="EC" id="3.1.3.16" evidence="2"/>